<dbReference type="Proteomes" id="UP000076489">
    <property type="component" value="Unassembled WGS sequence"/>
</dbReference>
<accession>A0A166MM88</accession>
<comment type="caution">
    <text evidence="1">The sequence shown here is derived from an EMBL/GenBank/DDBJ whole genome shotgun (WGS) entry which is preliminary data.</text>
</comment>
<sequence length="315" mass="35450">MNAEIAELLWKCDIGEEEHATYIRLVGECLGPINRISALFTRQFGSDVNYELKIKTQDTISPDAGAMWGLHLITFQVKFIVELVKHYEKLYGFNFEKVQSEQRHRRLILAVCLAFCHELAHIVRGHDSNIVNAEALNNSGSKAAEADADFLAGMQLHKWFTGNAIGSELQKDIGLNNGAIGLAALFKDAGFCTVLLAFFLHNKLNPDNDEYHLPNVRAAILLSGILSGIVSSSKKYTPYINFLFAGYKEHIEYLERGVSEGFDAGEVEKFLQLCPLEWKELLEETAKEMDGQRSMSDKTSEIWKALYERAVKNNN</sequence>
<organism evidence="1 2">
    <name type="scientific">Pseudomonas fluorescens</name>
    <dbReference type="NCBI Taxonomy" id="294"/>
    <lineage>
        <taxon>Bacteria</taxon>
        <taxon>Pseudomonadati</taxon>
        <taxon>Pseudomonadota</taxon>
        <taxon>Gammaproteobacteria</taxon>
        <taxon>Pseudomonadales</taxon>
        <taxon>Pseudomonadaceae</taxon>
        <taxon>Pseudomonas</taxon>
    </lineage>
</organism>
<reference evidence="2" key="1">
    <citation type="submission" date="2016-03" db="EMBL/GenBank/DDBJ databases">
        <authorList>
            <person name="Ray J."/>
            <person name="Price M."/>
            <person name="Deutschbauer A."/>
        </authorList>
    </citation>
    <scope>NUCLEOTIDE SEQUENCE [LARGE SCALE GENOMIC DNA]</scope>
    <source>
        <strain evidence="2">FW300-N1B4</strain>
    </source>
</reference>
<evidence type="ECO:0000313" key="1">
    <source>
        <dbReference type="EMBL" id="KZN15911.1"/>
    </source>
</evidence>
<proteinExistence type="predicted"/>
<gene>
    <name evidence="1" type="ORF">A1D17_06955</name>
</gene>
<reference evidence="1 2" key="2">
    <citation type="journal article" date="2018" name="Nature">
        <title>Mutant phenotypes for thousands of bacterial genes of unknown function.</title>
        <authorList>
            <person name="Price M.N."/>
            <person name="Wetmore K.M."/>
            <person name="Waters R.J."/>
            <person name="Callaghan M."/>
            <person name="Ray J."/>
            <person name="Liu H."/>
            <person name="Kuehl J.V."/>
            <person name="Melnyk R.A."/>
            <person name="Lamson J.S."/>
            <person name="Suh Y."/>
            <person name="Carlson H.K."/>
            <person name="Esquivel Z."/>
            <person name="Sadeeshkumar H."/>
            <person name="Chakraborty R."/>
            <person name="Zane G.M."/>
            <person name="Rubin B.E."/>
            <person name="Wall J.D."/>
            <person name="Visel A."/>
            <person name="Bristow J."/>
            <person name="Blow M.J."/>
            <person name="Arkin A.P."/>
            <person name="Deutschbauer A.M."/>
        </authorList>
    </citation>
    <scope>NUCLEOTIDE SEQUENCE [LARGE SCALE GENOMIC DNA]</scope>
    <source>
        <strain evidence="1 2">FW300-N1B4</strain>
    </source>
</reference>
<dbReference type="AlphaFoldDB" id="A0A166MM88"/>
<protein>
    <submittedName>
        <fullName evidence="1">Uncharacterized protein</fullName>
    </submittedName>
</protein>
<dbReference type="EMBL" id="LUKJ01000003">
    <property type="protein sequence ID" value="KZN15911.1"/>
    <property type="molecule type" value="Genomic_DNA"/>
</dbReference>
<name>A0A166MM88_PSEFL</name>
<evidence type="ECO:0000313" key="2">
    <source>
        <dbReference type="Proteomes" id="UP000076489"/>
    </source>
</evidence>